<feature type="transmembrane region" description="Helical" evidence="1">
    <location>
        <begin position="120"/>
        <end position="141"/>
    </location>
</feature>
<keyword evidence="3" id="KW-1185">Reference proteome</keyword>
<keyword evidence="1" id="KW-0472">Membrane</keyword>
<evidence type="ECO:0008006" key="4">
    <source>
        <dbReference type="Google" id="ProtNLM"/>
    </source>
</evidence>
<feature type="transmembrane region" description="Helical" evidence="1">
    <location>
        <begin position="50"/>
        <end position="67"/>
    </location>
</feature>
<dbReference type="EMBL" id="CP048113">
    <property type="protein sequence ID" value="QHS59063.1"/>
    <property type="molecule type" value="Genomic_DNA"/>
</dbReference>
<keyword evidence="1" id="KW-1133">Transmembrane helix</keyword>
<evidence type="ECO:0000256" key="1">
    <source>
        <dbReference type="SAM" id="Phobius"/>
    </source>
</evidence>
<gene>
    <name evidence="2" type="ORF">GWR21_05475</name>
</gene>
<organism evidence="2 3">
    <name type="scientific">Chitinophaga agri</name>
    <dbReference type="NCBI Taxonomy" id="2703787"/>
    <lineage>
        <taxon>Bacteria</taxon>
        <taxon>Pseudomonadati</taxon>
        <taxon>Bacteroidota</taxon>
        <taxon>Chitinophagia</taxon>
        <taxon>Chitinophagales</taxon>
        <taxon>Chitinophagaceae</taxon>
        <taxon>Chitinophaga</taxon>
    </lineage>
</organism>
<dbReference type="RefSeq" id="WP_162330765.1">
    <property type="nucleotide sequence ID" value="NZ_CP048113.1"/>
</dbReference>
<dbReference type="KEGG" id="chih:GWR21_05475"/>
<accession>A0A6B9ZEU4</accession>
<feature type="transmembrane region" description="Helical" evidence="1">
    <location>
        <begin position="27"/>
        <end position="44"/>
    </location>
</feature>
<name>A0A6B9ZEU4_9BACT</name>
<feature type="transmembrane region" description="Helical" evidence="1">
    <location>
        <begin position="88"/>
        <end position="114"/>
    </location>
</feature>
<dbReference type="Proteomes" id="UP000476411">
    <property type="component" value="Chromosome"/>
</dbReference>
<evidence type="ECO:0000313" key="2">
    <source>
        <dbReference type="EMBL" id="QHS59063.1"/>
    </source>
</evidence>
<keyword evidence="1" id="KW-0812">Transmembrane</keyword>
<sequence length="252" mass="28466">MNRELSAIAAEESANSKKQYLHARRDARILLGITAVLSFIWGYFQRDSLIPAVLLLACMPLSALWLWRHRQSLPVATLRTPRVDWKFSSAEVLVMIVPLWVGAAFGRSIFGTFLDEPQQLVRVAIVMTVVMLLLLGLAFVLSKGKGGRTVALWTAMFYYPVSTCFIQAENKLLDKDATDVVYSTVLEKRYSGGKHPSYDLTLSPWKNQESTVNVSVKQSFYESTSVGRSVNIYRYPGAFHIPWSCVYIPDYK</sequence>
<reference evidence="2 3" key="1">
    <citation type="submission" date="2020-01" db="EMBL/GenBank/DDBJ databases">
        <title>Complete genome sequence of Chitinophaga sp. H33E-04 isolated from quinoa roots.</title>
        <authorList>
            <person name="Weon H.-Y."/>
            <person name="Lee S.A."/>
        </authorList>
    </citation>
    <scope>NUCLEOTIDE SEQUENCE [LARGE SCALE GENOMIC DNA]</scope>
    <source>
        <strain evidence="2 3">H33E-04</strain>
    </source>
</reference>
<evidence type="ECO:0000313" key="3">
    <source>
        <dbReference type="Proteomes" id="UP000476411"/>
    </source>
</evidence>
<dbReference type="AlphaFoldDB" id="A0A6B9ZEU4"/>
<protein>
    <recommendedName>
        <fullName evidence="4">DUF3592 domain-containing protein</fullName>
    </recommendedName>
</protein>
<proteinExistence type="predicted"/>